<dbReference type="PANTHER" id="PTHR33909">
    <property type="entry name" value="SEC TRANSLOCON ACCESSORY COMPLEX SUBUNIT YAJC"/>
    <property type="match status" value="1"/>
</dbReference>
<dbReference type="GO" id="GO:0015031">
    <property type="term" value="P:protein transport"/>
    <property type="evidence" value="ECO:0007669"/>
    <property type="project" value="UniProtKB-KW"/>
</dbReference>
<evidence type="ECO:0000256" key="2">
    <source>
        <dbReference type="ARBA" id="ARBA00006742"/>
    </source>
</evidence>
<comment type="caution">
    <text evidence="12">The sequence shown here is derived from an EMBL/GenBank/DDBJ whole genome shotgun (WGS) entry which is preliminary data.</text>
</comment>
<evidence type="ECO:0000256" key="4">
    <source>
        <dbReference type="ARBA" id="ARBA00022448"/>
    </source>
</evidence>
<keyword evidence="8 11" id="KW-1133">Transmembrane helix</keyword>
<sequence length="115" mass="12718">MIQTIFLQAGGGGMMSLVMLGGMFVVMYFLMIRPQKKKANEEKAFQNDIKRGSQVVTTSGIHGKINEIFDDAVIIETGAGKIRFEKAAISRELTMARYNNSPATAKVVEDETEKK</sequence>
<evidence type="ECO:0000256" key="10">
    <source>
        <dbReference type="ARBA" id="ARBA00023136"/>
    </source>
</evidence>
<evidence type="ECO:0000256" key="9">
    <source>
        <dbReference type="ARBA" id="ARBA00023010"/>
    </source>
</evidence>
<evidence type="ECO:0000256" key="3">
    <source>
        <dbReference type="ARBA" id="ARBA00014962"/>
    </source>
</evidence>
<keyword evidence="4" id="KW-0813">Transport</keyword>
<evidence type="ECO:0000256" key="1">
    <source>
        <dbReference type="ARBA" id="ARBA00004162"/>
    </source>
</evidence>
<keyword evidence="5" id="KW-1003">Cell membrane</keyword>
<evidence type="ECO:0000313" key="13">
    <source>
        <dbReference type="Proteomes" id="UP000608754"/>
    </source>
</evidence>
<dbReference type="RefSeq" id="WP_194183022.1">
    <property type="nucleotide sequence ID" value="NZ_JADGIK010000005.1"/>
</dbReference>
<dbReference type="AlphaFoldDB" id="A0A8J7FRW5"/>
<dbReference type="Proteomes" id="UP000608754">
    <property type="component" value="Unassembled WGS sequence"/>
</dbReference>
<evidence type="ECO:0000256" key="7">
    <source>
        <dbReference type="ARBA" id="ARBA00022927"/>
    </source>
</evidence>
<protein>
    <recommendedName>
        <fullName evidence="3">Sec translocon accessory complex subunit YajC</fullName>
    </recommendedName>
</protein>
<evidence type="ECO:0000256" key="8">
    <source>
        <dbReference type="ARBA" id="ARBA00022989"/>
    </source>
</evidence>
<dbReference type="InterPro" id="IPR003849">
    <property type="entry name" value="Preprotein_translocase_YajC"/>
</dbReference>
<evidence type="ECO:0000256" key="11">
    <source>
        <dbReference type="SAM" id="Phobius"/>
    </source>
</evidence>
<keyword evidence="10 11" id="KW-0472">Membrane</keyword>
<evidence type="ECO:0000313" key="12">
    <source>
        <dbReference type="EMBL" id="MBF0597478.1"/>
    </source>
</evidence>
<dbReference type="SMART" id="SM01323">
    <property type="entry name" value="YajC"/>
    <property type="match status" value="1"/>
</dbReference>
<keyword evidence="13" id="KW-1185">Reference proteome</keyword>
<dbReference type="EMBL" id="JADGIK010000005">
    <property type="protein sequence ID" value="MBF0597478.1"/>
    <property type="molecule type" value="Genomic_DNA"/>
</dbReference>
<accession>A0A8J7FRW5</accession>
<feature type="transmembrane region" description="Helical" evidence="11">
    <location>
        <begin position="6"/>
        <end position="30"/>
    </location>
</feature>
<keyword evidence="7" id="KW-0653">Protein transport</keyword>
<keyword evidence="6 11" id="KW-0812">Transmembrane</keyword>
<dbReference type="PANTHER" id="PTHR33909:SF1">
    <property type="entry name" value="SEC TRANSLOCON ACCESSORY COMPLEX SUBUNIT YAJC"/>
    <property type="match status" value="1"/>
</dbReference>
<evidence type="ECO:0000256" key="6">
    <source>
        <dbReference type="ARBA" id="ARBA00022692"/>
    </source>
</evidence>
<comment type="subcellular location">
    <subcellularLocation>
        <location evidence="1">Cell membrane</location>
        <topology evidence="1">Single-pass membrane protein</topology>
    </subcellularLocation>
</comment>
<organism evidence="12 13">
    <name type="scientific">Faecalibacter rhinopitheci</name>
    <dbReference type="NCBI Taxonomy" id="2779678"/>
    <lineage>
        <taxon>Bacteria</taxon>
        <taxon>Pseudomonadati</taxon>
        <taxon>Bacteroidota</taxon>
        <taxon>Flavobacteriia</taxon>
        <taxon>Flavobacteriales</taxon>
        <taxon>Weeksellaceae</taxon>
        <taxon>Faecalibacter</taxon>
    </lineage>
</organism>
<dbReference type="GO" id="GO:0005886">
    <property type="term" value="C:plasma membrane"/>
    <property type="evidence" value="ECO:0007669"/>
    <property type="project" value="UniProtKB-SubCell"/>
</dbReference>
<keyword evidence="9" id="KW-0811">Translocation</keyword>
<gene>
    <name evidence="12" type="primary">yajC</name>
    <name evidence="12" type="ORF">IM532_08450</name>
</gene>
<name>A0A8J7FRW5_9FLAO</name>
<comment type="similarity">
    <text evidence="2">Belongs to the YajC family.</text>
</comment>
<evidence type="ECO:0000256" key="5">
    <source>
        <dbReference type="ARBA" id="ARBA00022475"/>
    </source>
</evidence>
<dbReference type="NCBIfam" id="TIGR00739">
    <property type="entry name" value="yajC"/>
    <property type="match status" value="1"/>
</dbReference>
<dbReference type="PRINTS" id="PR01853">
    <property type="entry name" value="YAJCTRNLCASE"/>
</dbReference>
<proteinExistence type="inferred from homology"/>
<dbReference type="Pfam" id="PF02699">
    <property type="entry name" value="YajC"/>
    <property type="match status" value="1"/>
</dbReference>
<reference evidence="12" key="1">
    <citation type="submission" date="2020-10" db="EMBL/GenBank/DDBJ databases">
        <authorList>
            <person name="Lu T."/>
            <person name="Wang Q."/>
            <person name="Han X."/>
        </authorList>
    </citation>
    <scope>NUCLEOTIDE SEQUENCE</scope>
    <source>
        <strain evidence="12">WQ 117</strain>
    </source>
</reference>